<keyword evidence="7" id="KW-1185">Reference proteome</keyword>
<dbReference type="PANTHER" id="PTHR22870:SF408">
    <property type="entry name" value="OS09G0560450 PROTEIN"/>
    <property type="match status" value="1"/>
</dbReference>
<organism evidence="6 7">
    <name type="scientific">Achlya hypogyna</name>
    <name type="common">Oomycete</name>
    <name type="synonym">Protoachlya hypogyna</name>
    <dbReference type="NCBI Taxonomy" id="1202772"/>
    <lineage>
        <taxon>Eukaryota</taxon>
        <taxon>Sar</taxon>
        <taxon>Stramenopiles</taxon>
        <taxon>Oomycota</taxon>
        <taxon>Saprolegniomycetes</taxon>
        <taxon>Saprolegniales</taxon>
        <taxon>Achlyaceae</taxon>
        <taxon>Achlya</taxon>
    </lineage>
</organism>
<feature type="region of interest" description="Disordered" evidence="3">
    <location>
        <begin position="676"/>
        <end position="704"/>
    </location>
</feature>
<accession>A0A1V9Z9H8</accession>
<feature type="repeat" description="RCC1" evidence="2">
    <location>
        <begin position="308"/>
        <end position="359"/>
    </location>
</feature>
<evidence type="ECO:0000313" key="7">
    <source>
        <dbReference type="Proteomes" id="UP000243579"/>
    </source>
</evidence>
<dbReference type="InterPro" id="IPR014756">
    <property type="entry name" value="Ig_E-set"/>
</dbReference>
<dbReference type="EMBL" id="JNBR01000358">
    <property type="protein sequence ID" value="OQR94591.1"/>
    <property type="molecule type" value="Genomic_DNA"/>
</dbReference>
<gene>
    <name evidence="6" type="ORF">ACHHYP_01128</name>
</gene>
<comment type="caution">
    <text evidence="6">The sequence shown here is derived from an EMBL/GenBank/DDBJ whole genome shotgun (WGS) entry which is preliminary data.</text>
</comment>
<dbReference type="InterPro" id="IPR002909">
    <property type="entry name" value="IPT_dom"/>
</dbReference>
<dbReference type="OrthoDB" id="10256179at2759"/>
<dbReference type="InterPro" id="IPR000408">
    <property type="entry name" value="Reg_chr_condens"/>
</dbReference>
<dbReference type="InterPro" id="IPR051210">
    <property type="entry name" value="Ub_ligase/GEF_domain"/>
</dbReference>
<proteinExistence type="predicted"/>
<evidence type="ECO:0000259" key="5">
    <source>
        <dbReference type="Pfam" id="PF25390"/>
    </source>
</evidence>
<name>A0A1V9Z9H8_ACHHY</name>
<dbReference type="PROSITE" id="PS50012">
    <property type="entry name" value="RCC1_3"/>
    <property type="match status" value="5"/>
</dbReference>
<dbReference type="Gene3D" id="2.60.40.10">
    <property type="entry name" value="Immunoglobulins"/>
    <property type="match status" value="1"/>
</dbReference>
<dbReference type="Pfam" id="PF25390">
    <property type="entry name" value="WD40_RLD"/>
    <property type="match status" value="1"/>
</dbReference>
<evidence type="ECO:0000256" key="3">
    <source>
        <dbReference type="SAM" id="MobiDB-lite"/>
    </source>
</evidence>
<dbReference type="AlphaFoldDB" id="A0A1V9Z9H8"/>
<dbReference type="Proteomes" id="UP000243579">
    <property type="component" value="Unassembled WGS sequence"/>
</dbReference>
<keyword evidence="1" id="KW-0677">Repeat</keyword>
<evidence type="ECO:0008006" key="8">
    <source>
        <dbReference type="Google" id="ProtNLM"/>
    </source>
</evidence>
<feature type="domain" description="RCC1-like" evidence="5">
    <location>
        <begin position="69"/>
        <end position="354"/>
    </location>
</feature>
<dbReference type="SUPFAM" id="SSF50985">
    <property type="entry name" value="RCC1/BLIP-II"/>
    <property type="match status" value="1"/>
</dbReference>
<protein>
    <recommendedName>
        <fullName evidence="8">IPT/TIG domain-containing protein</fullName>
    </recommendedName>
</protein>
<feature type="repeat" description="RCC1" evidence="2">
    <location>
        <begin position="259"/>
        <end position="307"/>
    </location>
</feature>
<dbReference type="Pfam" id="PF01833">
    <property type="entry name" value="TIG"/>
    <property type="match status" value="1"/>
</dbReference>
<dbReference type="PROSITE" id="PS00626">
    <property type="entry name" value="RCC1_2"/>
    <property type="match status" value="1"/>
</dbReference>
<evidence type="ECO:0000256" key="1">
    <source>
        <dbReference type="ARBA" id="ARBA00022737"/>
    </source>
</evidence>
<dbReference type="PANTHER" id="PTHR22870">
    <property type="entry name" value="REGULATOR OF CHROMOSOME CONDENSATION"/>
    <property type="match status" value="1"/>
</dbReference>
<feature type="repeat" description="RCC1" evidence="2">
    <location>
        <begin position="143"/>
        <end position="205"/>
    </location>
</feature>
<evidence type="ECO:0000313" key="6">
    <source>
        <dbReference type="EMBL" id="OQR94591.1"/>
    </source>
</evidence>
<dbReference type="InterPro" id="IPR058923">
    <property type="entry name" value="RCC1-like_dom"/>
</dbReference>
<dbReference type="CDD" id="cd00102">
    <property type="entry name" value="IPT"/>
    <property type="match status" value="1"/>
</dbReference>
<feature type="domain" description="IPT/TIG" evidence="4">
    <location>
        <begin position="363"/>
        <end position="449"/>
    </location>
</feature>
<evidence type="ECO:0000256" key="2">
    <source>
        <dbReference type="PROSITE-ProRule" id="PRU00235"/>
    </source>
</evidence>
<evidence type="ECO:0000259" key="4">
    <source>
        <dbReference type="Pfam" id="PF01833"/>
    </source>
</evidence>
<dbReference type="STRING" id="1202772.A0A1V9Z9H8"/>
<reference evidence="6 7" key="1">
    <citation type="journal article" date="2014" name="Genome Biol. Evol.">
        <title>The secreted proteins of Achlya hypogyna and Thraustotheca clavata identify the ancestral oomycete secretome and reveal gene acquisitions by horizontal gene transfer.</title>
        <authorList>
            <person name="Misner I."/>
            <person name="Blouin N."/>
            <person name="Leonard G."/>
            <person name="Richards T.A."/>
            <person name="Lane C.E."/>
        </authorList>
    </citation>
    <scope>NUCLEOTIDE SEQUENCE [LARGE SCALE GENOMIC DNA]</scope>
    <source>
        <strain evidence="6 7">ATCC 48635</strain>
    </source>
</reference>
<feature type="repeat" description="RCC1" evidence="2">
    <location>
        <begin position="90"/>
        <end position="142"/>
    </location>
</feature>
<sequence>MGWEGATGHLYTTGTVHGNKATTCQRYHPVQGRKVKALYGNYDASLALVDGWEFSWMTAPAFELPRAIHDIKIHQLAFGAKHTIALSLDGHLYGWGSGEFGQLGLGGAILTAKAPRKLRELPCASFASIACGGYHSAAVTTTGALYTWGRNMEGQLGHASPLLSTAENEVKNGVFHHPKHVDDFLKKRCKQIACGDKFSVMLTDSGDVYACGEGQTGQLGQGRCTKQFLPMVTLLGDKTDGFVQVACGWAHALALTASGRLFAWGFNQYGQLGLDDTKSRFFPEEIPGLLFKHVYAGGNYSAGISSAGRLYTWGNGRYGKLGHGHENHVHRPLVVQAVQDTYVQSIACATSHMLFFAPSWVAQIVPTSGAVQGGTRLRIFGSGFWDSDELTVRFVPLTEGRLPRASLGSYDVTTGVISCEVPKFGVPGDFAVEVAMNGKHFTTNGIVFEVFVPPVFTHMSHKELPLINDAQVHVHLRGDRPKSIDAITVRWVPLSGRLDAVVVAGTCGDIPKMSSLSDDEENNSVVHIDDDEDDDVKMFMIAFPAPSFDSNQSELVACSLEISFNAVDFIPVRIIDPFAQGPPDPEIIYFHEAAVTRVVPNGIALPGENMTIEIRVQQMFDIGQLKCRIRFSELETPEAAYRVASANLTIHGYSVEDQVISCTIPPFADWRVDTIAPQKSDDDSDDDNTKHRQSASPPAIPRPWYQPETQWFSATVLVSLNGGATFLPPISPGVADVVAYTPGQLQALVPPSGPLSGGTLVMLSANYLHFDTNDAMVSIEYNGDIQFVPGFVKAPSEATVRVLTFEMPSFFVAPPAPTESPRPGAPPIYPPTPVLPPAVIKIALNGKTYHQSSSLPFEFYCKRRL</sequence>
<dbReference type="Gene3D" id="2.130.10.30">
    <property type="entry name" value="Regulator of chromosome condensation 1/beta-lactamase-inhibitor protein II"/>
    <property type="match status" value="2"/>
</dbReference>
<feature type="repeat" description="RCC1" evidence="2">
    <location>
        <begin position="206"/>
        <end position="258"/>
    </location>
</feature>
<dbReference type="SUPFAM" id="SSF81296">
    <property type="entry name" value="E set domains"/>
    <property type="match status" value="1"/>
</dbReference>
<dbReference type="InterPro" id="IPR009091">
    <property type="entry name" value="RCC1/BLIP-II"/>
</dbReference>
<dbReference type="InterPro" id="IPR013783">
    <property type="entry name" value="Ig-like_fold"/>
</dbReference>
<dbReference type="PRINTS" id="PR00633">
    <property type="entry name" value="RCCNDNSATION"/>
</dbReference>